<evidence type="ECO:0000256" key="15">
    <source>
        <dbReference type="ARBA" id="ARBA00023136"/>
    </source>
</evidence>
<dbReference type="PANTHER" id="PTHR46382:SF1">
    <property type="entry name" value="PHOSPHATIDATE CYTIDYLYLTRANSFERASE"/>
    <property type="match status" value="1"/>
</dbReference>
<dbReference type="InterPro" id="IPR000374">
    <property type="entry name" value="PC_trans"/>
</dbReference>
<dbReference type="KEGG" id="aba:Acid345_1418"/>
<keyword evidence="17" id="KW-1208">Phospholipid metabolism</keyword>
<evidence type="ECO:0000256" key="19">
    <source>
        <dbReference type="SAM" id="Phobius"/>
    </source>
</evidence>
<dbReference type="Pfam" id="PF01148">
    <property type="entry name" value="CTP_transf_1"/>
    <property type="match status" value="1"/>
</dbReference>
<dbReference type="RefSeq" id="WP_011522222.1">
    <property type="nucleotide sequence ID" value="NC_008009.1"/>
</dbReference>
<evidence type="ECO:0000256" key="1">
    <source>
        <dbReference type="ARBA" id="ARBA00001698"/>
    </source>
</evidence>
<feature type="transmembrane region" description="Helical" evidence="19">
    <location>
        <begin position="57"/>
        <end position="78"/>
    </location>
</feature>
<dbReference type="UniPathway" id="UPA00557">
    <property type="reaction ID" value="UER00614"/>
</dbReference>
<keyword evidence="10 18" id="KW-0808">Transferase</keyword>
<dbReference type="GO" id="GO:0016024">
    <property type="term" value="P:CDP-diacylglycerol biosynthetic process"/>
    <property type="evidence" value="ECO:0007669"/>
    <property type="project" value="UniProtKB-UniPathway"/>
</dbReference>
<evidence type="ECO:0000313" key="21">
    <source>
        <dbReference type="Proteomes" id="UP000002432"/>
    </source>
</evidence>
<evidence type="ECO:0000256" key="3">
    <source>
        <dbReference type="ARBA" id="ARBA00005119"/>
    </source>
</evidence>
<protein>
    <recommendedName>
        <fullName evidence="7 18">Phosphatidate cytidylyltransferase</fullName>
        <ecNumber evidence="6 18">2.7.7.41</ecNumber>
    </recommendedName>
</protein>
<keyword evidence="13 19" id="KW-1133">Transmembrane helix</keyword>
<evidence type="ECO:0000256" key="5">
    <source>
        <dbReference type="ARBA" id="ARBA00010185"/>
    </source>
</evidence>
<keyword evidence="14" id="KW-0443">Lipid metabolism</keyword>
<sequence>MKRIVTALVLIPLVLLAVFKAPSWLFTLLVCAVALLALKEYLDLVEAYGVKPIRWLTYFYVVMLFIASILATFPFTHYDSIDTPLLAVRVPAMFATLLYLFSPFFFMAFAMRQEPLSKAFPSAAMSSIGPLYVGLPMFALTLLQDLGWYPVIFTFFAVWAGDTVAMYTGKAIGKHKMSPRISPNKTWEGAVGSVVGSVLACWVLTTFAPGINHALHLQGGMTFYTPLSADELQRYVPGLLHGWKIPVVAVVLNIAAQLGDLVESLIKRGANVKDSGTMLPGHGGILDRIDALLFAAPVALVLFEFVR</sequence>
<accession>Q1IRT0</accession>
<dbReference type="GO" id="GO:0004605">
    <property type="term" value="F:phosphatidate cytidylyltransferase activity"/>
    <property type="evidence" value="ECO:0007669"/>
    <property type="project" value="UniProtKB-EC"/>
</dbReference>
<dbReference type="PROSITE" id="PS01315">
    <property type="entry name" value="CDS"/>
    <property type="match status" value="1"/>
</dbReference>
<comment type="similarity">
    <text evidence="5 18">Belongs to the CDS family.</text>
</comment>
<keyword evidence="8" id="KW-1003">Cell membrane</keyword>
<dbReference type="AlphaFoldDB" id="Q1IRT0"/>
<evidence type="ECO:0000256" key="16">
    <source>
        <dbReference type="ARBA" id="ARBA00023209"/>
    </source>
</evidence>
<proteinExistence type="inferred from homology"/>
<gene>
    <name evidence="20" type="ordered locus">Acid345_1418</name>
</gene>
<feature type="transmembrane region" description="Helical" evidence="19">
    <location>
        <begin position="90"/>
        <end position="111"/>
    </location>
</feature>
<dbReference type="Proteomes" id="UP000002432">
    <property type="component" value="Chromosome"/>
</dbReference>
<keyword evidence="16" id="KW-0594">Phospholipid biosynthesis</keyword>
<evidence type="ECO:0000256" key="17">
    <source>
        <dbReference type="ARBA" id="ARBA00023264"/>
    </source>
</evidence>
<organism evidence="20 21">
    <name type="scientific">Koribacter versatilis (strain Ellin345)</name>
    <dbReference type="NCBI Taxonomy" id="204669"/>
    <lineage>
        <taxon>Bacteria</taxon>
        <taxon>Pseudomonadati</taxon>
        <taxon>Acidobacteriota</taxon>
        <taxon>Terriglobia</taxon>
        <taxon>Terriglobales</taxon>
        <taxon>Candidatus Korobacteraceae</taxon>
        <taxon>Candidatus Korobacter</taxon>
    </lineage>
</organism>
<feature type="transmembrane region" description="Helical" evidence="19">
    <location>
        <begin position="289"/>
        <end position="306"/>
    </location>
</feature>
<dbReference type="EnsemblBacteria" id="ABF40420">
    <property type="protein sequence ID" value="ABF40420"/>
    <property type="gene ID" value="Acid345_1418"/>
</dbReference>
<keyword evidence="9" id="KW-0444">Lipid biosynthesis</keyword>
<dbReference type="OrthoDB" id="9799199at2"/>
<keyword evidence="21" id="KW-1185">Reference proteome</keyword>
<feature type="transmembrane region" description="Helical" evidence="19">
    <location>
        <begin position="148"/>
        <end position="169"/>
    </location>
</feature>
<feature type="transmembrane region" description="Helical" evidence="19">
    <location>
        <begin position="190"/>
        <end position="211"/>
    </location>
</feature>
<dbReference type="PANTHER" id="PTHR46382">
    <property type="entry name" value="PHOSPHATIDATE CYTIDYLYLTRANSFERASE"/>
    <property type="match status" value="1"/>
</dbReference>
<evidence type="ECO:0000313" key="20">
    <source>
        <dbReference type="EMBL" id="ABF40420.1"/>
    </source>
</evidence>
<evidence type="ECO:0000256" key="7">
    <source>
        <dbReference type="ARBA" id="ARBA00019373"/>
    </source>
</evidence>
<comment type="pathway">
    <text evidence="3 18">Phospholipid metabolism; CDP-diacylglycerol biosynthesis; CDP-diacylglycerol from sn-glycerol 3-phosphate: step 3/3.</text>
</comment>
<dbReference type="EC" id="2.7.7.41" evidence="6 18"/>
<evidence type="ECO:0000256" key="6">
    <source>
        <dbReference type="ARBA" id="ARBA00012487"/>
    </source>
</evidence>
<evidence type="ECO:0000256" key="8">
    <source>
        <dbReference type="ARBA" id="ARBA00022475"/>
    </source>
</evidence>
<evidence type="ECO:0000256" key="12">
    <source>
        <dbReference type="ARBA" id="ARBA00022695"/>
    </source>
</evidence>
<name>Q1IRT0_KORVE</name>
<evidence type="ECO:0000256" key="14">
    <source>
        <dbReference type="ARBA" id="ARBA00023098"/>
    </source>
</evidence>
<dbReference type="HOGENOM" id="CLU_037294_3_3_0"/>
<comment type="subcellular location">
    <subcellularLocation>
        <location evidence="2">Cell membrane</location>
        <topology evidence="2">Multi-pass membrane protein</topology>
    </subcellularLocation>
</comment>
<dbReference type="EMBL" id="CP000360">
    <property type="protein sequence ID" value="ABF40420.1"/>
    <property type="molecule type" value="Genomic_DNA"/>
</dbReference>
<evidence type="ECO:0000256" key="10">
    <source>
        <dbReference type="ARBA" id="ARBA00022679"/>
    </source>
</evidence>
<dbReference type="GO" id="GO:0005886">
    <property type="term" value="C:plasma membrane"/>
    <property type="evidence" value="ECO:0007669"/>
    <property type="project" value="UniProtKB-SubCell"/>
</dbReference>
<reference evidence="20 21" key="1">
    <citation type="journal article" date="2009" name="Appl. Environ. Microbiol.">
        <title>Three genomes from the phylum Acidobacteria provide insight into the lifestyles of these microorganisms in soils.</title>
        <authorList>
            <person name="Ward N.L."/>
            <person name="Challacombe J.F."/>
            <person name="Janssen P.H."/>
            <person name="Henrissat B."/>
            <person name="Coutinho P.M."/>
            <person name="Wu M."/>
            <person name="Xie G."/>
            <person name="Haft D.H."/>
            <person name="Sait M."/>
            <person name="Badger J."/>
            <person name="Barabote R.D."/>
            <person name="Bradley B."/>
            <person name="Brettin T.S."/>
            <person name="Brinkac L.M."/>
            <person name="Bruce D."/>
            <person name="Creasy T."/>
            <person name="Daugherty S.C."/>
            <person name="Davidsen T.M."/>
            <person name="DeBoy R.T."/>
            <person name="Detter J.C."/>
            <person name="Dodson R.J."/>
            <person name="Durkin A.S."/>
            <person name="Ganapathy A."/>
            <person name="Gwinn-Giglio M."/>
            <person name="Han C.S."/>
            <person name="Khouri H."/>
            <person name="Kiss H."/>
            <person name="Kothari S.P."/>
            <person name="Madupu R."/>
            <person name="Nelson K.E."/>
            <person name="Nelson W.C."/>
            <person name="Paulsen I."/>
            <person name="Penn K."/>
            <person name="Ren Q."/>
            <person name="Rosovitz M.J."/>
            <person name="Selengut J.D."/>
            <person name="Shrivastava S."/>
            <person name="Sullivan S.A."/>
            <person name="Tapia R."/>
            <person name="Thompson L.S."/>
            <person name="Watkins K.L."/>
            <person name="Yang Q."/>
            <person name="Yu C."/>
            <person name="Zafar N."/>
            <person name="Zhou L."/>
            <person name="Kuske C.R."/>
        </authorList>
    </citation>
    <scope>NUCLEOTIDE SEQUENCE [LARGE SCALE GENOMIC DNA]</scope>
    <source>
        <strain evidence="20 21">Ellin345</strain>
    </source>
</reference>
<keyword evidence="12 18" id="KW-0548">Nucleotidyltransferase</keyword>
<dbReference type="eggNOG" id="COG0575">
    <property type="taxonomic scope" value="Bacteria"/>
</dbReference>
<evidence type="ECO:0000256" key="13">
    <source>
        <dbReference type="ARBA" id="ARBA00022989"/>
    </source>
</evidence>
<keyword evidence="11 18" id="KW-0812">Transmembrane</keyword>
<evidence type="ECO:0000256" key="9">
    <source>
        <dbReference type="ARBA" id="ARBA00022516"/>
    </source>
</evidence>
<keyword evidence="15 19" id="KW-0472">Membrane</keyword>
<comment type="pathway">
    <text evidence="4">Lipid metabolism.</text>
</comment>
<evidence type="ECO:0000256" key="2">
    <source>
        <dbReference type="ARBA" id="ARBA00004651"/>
    </source>
</evidence>
<evidence type="ECO:0000256" key="18">
    <source>
        <dbReference type="RuleBase" id="RU003938"/>
    </source>
</evidence>
<evidence type="ECO:0000256" key="4">
    <source>
        <dbReference type="ARBA" id="ARBA00005189"/>
    </source>
</evidence>
<evidence type="ECO:0000256" key="11">
    <source>
        <dbReference type="ARBA" id="ARBA00022692"/>
    </source>
</evidence>
<feature type="transmembrane region" description="Helical" evidence="19">
    <location>
        <begin position="26"/>
        <end position="45"/>
    </location>
</feature>
<dbReference type="STRING" id="204669.Acid345_1418"/>
<comment type="catalytic activity">
    <reaction evidence="1 18">
        <text>a 1,2-diacyl-sn-glycero-3-phosphate + CTP + H(+) = a CDP-1,2-diacyl-sn-glycerol + diphosphate</text>
        <dbReference type="Rhea" id="RHEA:16229"/>
        <dbReference type="ChEBI" id="CHEBI:15378"/>
        <dbReference type="ChEBI" id="CHEBI:33019"/>
        <dbReference type="ChEBI" id="CHEBI:37563"/>
        <dbReference type="ChEBI" id="CHEBI:58332"/>
        <dbReference type="ChEBI" id="CHEBI:58608"/>
        <dbReference type="EC" id="2.7.7.41"/>
    </reaction>
</comment>